<dbReference type="EMBL" id="BARV01021589">
    <property type="protein sequence ID" value="GAI25387.1"/>
    <property type="molecule type" value="Genomic_DNA"/>
</dbReference>
<evidence type="ECO:0000313" key="1">
    <source>
        <dbReference type="EMBL" id="GAI25387.1"/>
    </source>
</evidence>
<protein>
    <submittedName>
        <fullName evidence="1">Uncharacterized protein</fullName>
    </submittedName>
</protein>
<proteinExistence type="predicted"/>
<comment type="caution">
    <text evidence="1">The sequence shown here is derived from an EMBL/GenBank/DDBJ whole genome shotgun (WGS) entry which is preliminary data.</text>
</comment>
<name>X1M1C8_9ZZZZ</name>
<sequence>ILKAEKSMAMPRRMVFSTQRLGRMKMKMVQYARACEWVGRVTIGVPTDGTWQKLNGFTSTTLLPFGTLFLSIQNVKINCGLLHGTLRLTLRW</sequence>
<organism evidence="1">
    <name type="scientific">marine sediment metagenome</name>
    <dbReference type="NCBI Taxonomy" id="412755"/>
    <lineage>
        <taxon>unclassified sequences</taxon>
        <taxon>metagenomes</taxon>
        <taxon>ecological metagenomes</taxon>
    </lineage>
</organism>
<feature type="non-terminal residue" evidence="1">
    <location>
        <position position="1"/>
    </location>
</feature>
<accession>X1M1C8</accession>
<gene>
    <name evidence="1" type="ORF">S06H3_35743</name>
</gene>
<reference evidence="1" key="1">
    <citation type="journal article" date="2014" name="Front. Microbiol.">
        <title>High frequency of phylogenetically diverse reductive dehalogenase-homologous genes in deep subseafloor sedimentary metagenomes.</title>
        <authorList>
            <person name="Kawai M."/>
            <person name="Futagami T."/>
            <person name="Toyoda A."/>
            <person name="Takaki Y."/>
            <person name="Nishi S."/>
            <person name="Hori S."/>
            <person name="Arai W."/>
            <person name="Tsubouchi T."/>
            <person name="Morono Y."/>
            <person name="Uchiyama I."/>
            <person name="Ito T."/>
            <person name="Fujiyama A."/>
            <person name="Inagaki F."/>
            <person name="Takami H."/>
        </authorList>
    </citation>
    <scope>NUCLEOTIDE SEQUENCE</scope>
    <source>
        <strain evidence="1">Expedition CK06-06</strain>
    </source>
</reference>
<dbReference type="AlphaFoldDB" id="X1M1C8"/>